<evidence type="ECO:0000313" key="4">
    <source>
        <dbReference type="Proteomes" id="UP000253495"/>
    </source>
</evidence>
<feature type="domain" description="Capsule synthesis protein CapA" evidence="2">
    <location>
        <begin position="10"/>
        <end position="291"/>
    </location>
</feature>
<name>A0A368VRZ4_9ACTN</name>
<dbReference type="Gene3D" id="3.60.21.10">
    <property type="match status" value="1"/>
</dbReference>
<dbReference type="SUPFAM" id="SSF56300">
    <property type="entry name" value="Metallo-dependent phosphatases"/>
    <property type="match status" value="1"/>
</dbReference>
<dbReference type="PANTHER" id="PTHR33393">
    <property type="entry name" value="POLYGLUTAMINE SYNTHESIS ACCESSORY PROTEIN RV0574C-RELATED"/>
    <property type="match status" value="1"/>
</dbReference>
<dbReference type="SMART" id="SM00854">
    <property type="entry name" value="PGA_cap"/>
    <property type="match status" value="1"/>
</dbReference>
<dbReference type="AlphaFoldDB" id="A0A368VRZ4"/>
<dbReference type="InterPro" id="IPR029052">
    <property type="entry name" value="Metallo-depent_PP-like"/>
</dbReference>
<gene>
    <name evidence="3" type="ORF">DFQ14_10444</name>
</gene>
<dbReference type="InterPro" id="IPR052169">
    <property type="entry name" value="CW_Biosynth-Accessory"/>
</dbReference>
<comment type="similarity">
    <text evidence="1">Belongs to the CapA family.</text>
</comment>
<organism evidence="3 4">
    <name type="scientific">Halopolyspora algeriensis</name>
    <dbReference type="NCBI Taxonomy" id="1500506"/>
    <lineage>
        <taxon>Bacteria</taxon>
        <taxon>Bacillati</taxon>
        <taxon>Actinomycetota</taxon>
        <taxon>Actinomycetes</taxon>
        <taxon>Actinomycetes incertae sedis</taxon>
        <taxon>Halopolyspora</taxon>
    </lineage>
</organism>
<dbReference type="Pfam" id="PF09587">
    <property type="entry name" value="PGA_cap"/>
    <property type="match status" value="1"/>
</dbReference>
<dbReference type="InterPro" id="IPR019079">
    <property type="entry name" value="Capsule_synth_CapA"/>
</dbReference>
<keyword evidence="4" id="KW-1185">Reference proteome</keyword>
<protein>
    <submittedName>
        <fullName evidence="3">Poly-gamma-glutamate synthesis protein (Capsule biosynthesis protein)</fullName>
    </submittedName>
</protein>
<accession>A0A368VRZ4</accession>
<sequence>MSRLSAGPVTLFLCGDVMPGRGVDQVLPHPGDPSLREAYVRDARTYVQAAEAVNGRIGRPVRFSWPWGVARRVLAETAPEARVINLETGITRSAEFAPNKGVHYRMSPGNVRCVTAGRPDVCVLANNHVLDFGHRGLEDTLAALSGAGLHWAGAGRDVGESRQPAIVPAKRGGRVVVFAGGVPSSGIPANWAAGVERPGIHVLPDLSEATATAFLEQVRAVKQPGDIVIASLHWGTNWGYHVSDDEIGFAHRLLDGDVDVVHGHSSHHPRPIEMYRDKLVLYGCGDFIDDYEGIAGHEEYRDDLRLLYFPSVEPDTGSLLGLRMVPVQARRMRLHPVAGPDAEWLHSVLARISRPFGAGVGLEPGGTLVLRRD</sequence>
<reference evidence="3 4" key="1">
    <citation type="submission" date="2018-07" db="EMBL/GenBank/DDBJ databases">
        <title>Genomic Encyclopedia of Type Strains, Phase III (KMG-III): the genomes of soil and plant-associated and newly described type strains.</title>
        <authorList>
            <person name="Whitman W."/>
        </authorList>
    </citation>
    <scope>NUCLEOTIDE SEQUENCE [LARGE SCALE GENOMIC DNA]</scope>
    <source>
        <strain evidence="3 4">CECT 8575</strain>
    </source>
</reference>
<proteinExistence type="inferred from homology"/>
<dbReference type="EMBL" id="QPJC01000004">
    <property type="protein sequence ID" value="RCW44455.1"/>
    <property type="molecule type" value="Genomic_DNA"/>
</dbReference>
<evidence type="ECO:0000313" key="3">
    <source>
        <dbReference type="EMBL" id="RCW44455.1"/>
    </source>
</evidence>
<comment type="caution">
    <text evidence="3">The sequence shown here is derived from an EMBL/GenBank/DDBJ whole genome shotgun (WGS) entry which is preliminary data.</text>
</comment>
<dbReference type="CDD" id="cd07381">
    <property type="entry name" value="MPP_CapA"/>
    <property type="match status" value="1"/>
</dbReference>
<evidence type="ECO:0000256" key="1">
    <source>
        <dbReference type="ARBA" id="ARBA00005662"/>
    </source>
</evidence>
<dbReference type="PANTHER" id="PTHR33393:SF11">
    <property type="entry name" value="POLYGLUTAMINE SYNTHESIS ACCESSORY PROTEIN RV0574C-RELATED"/>
    <property type="match status" value="1"/>
</dbReference>
<dbReference type="Proteomes" id="UP000253495">
    <property type="component" value="Unassembled WGS sequence"/>
</dbReference>
<evidence type="ECO:0000259" key="2">
    <source>
        <dbReference type="SMART" id="SM00854"/>
    </source>
</evidence>